<evidence type="ECO:0000259" key="21">
    <source>
        <dbReference type="PROSITE" id="PS50894"/>
    </source>
</evidence>
<dbReference type="CDD" id="cd00130">
    <property type="entry name" value="PAS"/>
    <property type="match status" value="1"/>
</dbReference>
<organism evidence="22 23">
    <name type="scientific">Rosistilla ulvae</name>
    <dbReference type="NCBI Taxonomy" id="1930277"/>
    <lineage>
        <taxon>Bacteria</taxon>
        <taxon>Pseudomonadati</taxon>
        <taxon>Planctomycetota</taxon>
        <taxon>Planctomycetia</taxon>
        <taxon>Pirellulales</taxon>
        <taxon>Pirellulaceae</taxon>
        <taxon>Rosistilla</taxon>
    </lineage>
</organism>
<dbReference type="CDD" id="cd17546">
    <property type="entry name" value="REC_hyHK_CKI1_RcsC-like"/>
    <property type="match status" value="2"/>
</dbReference>
<dbReference type="Pfam" id="PF01627">
    <property type="entry name" value="Hpt"/>
    <property type="match status" value="1"/>
</dbReference>
<keyword evidence="6 22" id="KW-0808">Transferase</keyword>
<evidence type="ECO:0000256" key="13">
    <source>
        <dbReference type="ARBA" id="ARBA00023136"/>
    </source>
</evidence>
<dbReference type="InterPro" id="IPR036097">
    <property type="entry name" value="HisK_dim/P_sf"/>
</dbReference>
<evidence type="ECO:0000256" key="2">
    <source>
        <dbReference type="ARBA" id="ARBA00004651"/>
    </source>
</evidence>
<dbReference type="EMBL" id="CP036261">
    <property type="protein sequence ID" value="QDS90030.1"/>
    <property type="molecule type" value="Genomic_DNA"/>
</dbReference>
<keyword evidence="4" id="KW-1003">Cell membrane</keyword>
<dbReference type="SUPFAM" id="SSF47384">
    <property type="entry name" value="Homodimeric domain of signal transducing histidine kinase"/>
    <property type="match status" value="1"/>
</dbReference>
<evidence type="ECO:0000256" key="10">
    <source>
        <dbReference type="ARBA" id="ARBA00022840"/>
    </source>
</evidence>
<evidence type="ECO:0000256" key="11">
    <source>
        <dbReference type="ARBA" id="ARBA00022989"/>
    </source>
</evidence>
<keyword evidence="5 17" id="KW-0597">Phosphoprotein</keyword>
<evidence type="ECO:0000256" key="12">
    <source>
        <dbReference type="ARBA" id="ARBA00023012"/>
    </source>
</evidence>
<comment type="subunit">
    <text evidence="14">At low DSF concentrations, interacts with RpfF.</text>
</comment>
<keyword evidence="9 22" id="KW-0418">Kinase</keyword>
<reference evidence="22 23" key="1">
    <citation type="submission" date="2019-02" db="EMBL/GenBank/DDBJ databases">
        <title>Deep-cultivation of Planctomycetes and their phenomic and genomic characterization uncovers novel biology.</title>
        <authorList>
            <person name="Wiegand S."/>
            <person name="Jogler M."/>
            <person name="Boedeker C."/>
            <person name="Pinto D."/>
            <person name="Vollmers J."/>
            <person name="Rivas-Marin E."/>
            <person name="Kohn T."/>
            <person name="Peeters S.H."/>
            <person name="Heuer A."/>
            <person name="Rast P."/>
            <person name="Oberbeckmann S."/>
            <person name="Bunk B."/>
            <person name="Jeske O."/>
            <person name="Meyerdierks A."/>
            <person name="Storesund J.E."/>
            <person name="Kallscheuer N."/>
            <person name="Luecker S."/>
            <person name="Lage O.M."/>
            <person name="Pohl T."/>
            <person name="Merkel B.J."/>
            <person name="Hornburger P."/>
            <person name="Mueller R.-W."/>
            <person name="Bruemmer F."/>
            <person name="Labrenz M."/>
            <person name="Spormann A.M."/>
            <person name="Op den Camp H."/>
            <person name="Overmann J."/>
            <person name="Amann R."/>
            <person name="Jetten M.S.M."/>
            <person name="Mascher T."/>
            <person name="Medema M.H."/>
            <person name="Devos D.P."/>
            <person name="Kaster A.-K."/>
            <person name="Ovreas L."/>
            <person name="Rohde M."/>
            <person name="Galperin M.Y."/>
            <person name="Jogler C."/>
        </authorList>
    </citation>
    <scope>NUCLEOTIDE SEQUENCE [LARGE SCALE GENOMIC DNA]</scope>
    <source>
        <strain evidence="22 23">EC9</strain>
    </source>
</reference>
<dbReference type="InterPro" id="IPR036890">
    <property type="entry name" value="HATPase_C_sf"/>
</dbReference>
<keyword evidence="23" id="KW-1185">Reference proteome</keyword>
<dbReference type="PRINTS" id="PR00344">
    <property type="entry name" value="BCTRLSENSOR"/>
</dbReference>
<dbReference type="AlphaFoldDB" id="A0A517M584"/>
<feature type="domain" description="PAC" evidence="20">
    <location>
        <begin position="150"/>
        <end position="202"/>
    </location>
</feature>
<evidence type="ECO:0000256" key="9">
    <source>
        <dbReference type="ARBA" id="ARBA00022777"/>
    </source>
</evidence>
<dbReference type="PROSITE" id="PS50110">
    <property type="entry name" value="RESPONSE_REGULATORY"/>
    <property type="match status" value="2"/>
</dbReference>
<feature type="modified residue" description="Phosphohistidine" evidence="16">
    <location>
        <position position="949"/>
    </location>
</feature>
<comment type="subcellular location">
    <subcellularLocation>
        <location evidence="2">Cell membrane</location>
        <topology evidence="2">Multi-pass membrane protein</topology>
    </subcellularLocation>
</comment>
<dbReference type="InterPro" id="IPR035965">
    <property type="entry name" value="PAS-like_dom_sf"/>
</dbReference>
<evidence type="ECO:0000256" key="1">
    <source>
        <dbReference type="ARBA" id="ARBA00000085"/>
    </source>
</evidence>
<dbReference type="CDD" id="cd00088">
    <property type="entry name" value="HPT"/>
    <property type="match status" value="1"/>
</dbReference>
<feature type="domain" description="Response regulatory" evidence="19">
    <location>
        <begin position="609"/>
        <end position="730"/>
    </location>
</feature>
<dbReference type="PANTHER" id="PTHR45339">
    <property type="entry name" value="HYBRID SIGNAL TRANSDUCTION HISTIDINE KINASE J"/>
    <property type="match status" value="1"/>
</dbReference>
<dbReference type="Pfam" id="PF00072">
    <property type="entry name" value="Response_reg"/>
    <property type="match status" value="2"/>
</dbReference>
<dbReference type="Pfam" id="PF08448">
    <property type="entry name" value="PAS_4"/>
    <property type="match status" value="2"/>
</dbReference>
<dbReference type="SUPFAM" id="SSF52172">
    <property type="entry name" value="CheY-like"/>
    <property type="match status" value="2"/>
</dbReference>
<keyword evidence="12" id="KW-0902">Two-component regulatory system</keyword>
<dbReference type="Gene3D" id="3.30.450.20">
    <property type="entry name" value="PAS domain"/>
    <property type="match status" value="2"/>
</dbReference>
<feature type="domain" description="Histidine kinase" evidence="18">
    <location>
        <begin position="348"/>
        <end position="591"/>
    </location>
</feature>
<feature type="domain" description="Response regulatory" evidence="19">
    <location>
        <begin position="753"/>
        <end position="871"/>
    </location>
</feature>
<feature type="modified residue" description="4-aspartylphosphate" evidence="17">
    <location>
        <position position="802"/>
    </location>
</feature>
<evidence type="ECO:0000256" key="17">
    <source>
        <dbReference type="PROSITE-ProRule" id="PRU00169"/>
    </source>
</evidence>
<dbReference type="InterPro" id="IPR008207">
    <property type="entry name" value="Sig_transdc_His_kin_Hpt_dom"/>
</dbReference>
<evidence type="ECO:0000313" key="22">
    <source>
        <dbReference type="EMBL" id="QDS90030.1"/>
    </source>
</evidence>
<keyword evidence="7" id="KW-0812">Transmembrane</keyword>
<dbReference type="CDD" id="cd00082">
    <property type="entry name" value="HisKA"/>
    <property type="match status" value="1"/>
</dbReference>
<dbReference type="OrthoDB" id="9762493at2"/>
<dbReference type="InterPro" id="IPR005467">
    <property type="entry name" value="His_kinase_dom"/>
</dbReference>
<dbReference type="Gene3D" id="3.40.50.2300">
    <property type="match status" value="2"/>
</dbReference>
<dbReference type="SMART" id="SM00091">
    <property type="entry name" value="PAS"/>
    <property type="match status" value="2"/>
</dbReference>
<keyword evidence="11" id="KW-1133">Transmembrane helix</keyword>
<dbReference type="GO" id="GO:0005886">
    <property type="term" value="C:plasma membrane"/>
    <property type="evidence" value="ECO:0007669"/>
    <property type="project" value="UniProtKB-SubCell"/>
</dbReference>
<dbReference type="PROSITE" id="PS50113">
    <property type="entry name" value="PAC"/>
    <property type="match status" value="2"/>
</dbReference>
<evidence type="ECO:0000256" key="8">
    <source>
        <dbReference type="ARBA" id="ARBA00022741"/>
    </source>
</evidence>
<dbReference type="SUPFAM" id="SSF47226">
    <property type="entry name" value="Histidine-containing phosphotransfer domain, HPT domain"/>
    <property type="match status" value="1"/>
</dbReference>
<evidence type="ECO:0000256" key="6">
    <source>
        <dbReference type="ARBA" id="ARBA00022679"/>
    </source>
</evidence>
<dbReference type="InterPro" id="IPR013656">
    <property type="entry name" value="PAS_4"/>
</dbReference>
<dbReference type="Gene3D" id="1.20.120.160">
    <property type="entry name" value="HPT domain"/>
    <property type="match status" value="1"/>
</dbReference>
<dbReference type="Gene3D" id="3.30.565.10">
    <property type="entry name" value="Histidine kinase-like ATPase, C-terminal domain"/>
    <property type="match status" value="1"/>
</dbReference>
<dbReference type="FunFam" id="3.30.565.10:FF:000010">
    <property type="entry name" value="Sensor histidine kinase RcsC"/>
    <property type="match status" value="1"/>
</dbReference>
<dbReference type="CDD" id="cd16922">
    <property type="entry name" value="HATPase_EvgS-ArcB-TorS-like"/>
    <property type="match status" value="1"/>
</dbReference>
<name>A0A517M584_9BACT</name>
<dbReference type="SMART" id="SM00388">
    <property type="entry name" value="HisKA"/>
    <property type="match status" value="1"/>
</dbReference>
<dbReference type="InterPro" id="IPR000700">
    <property type="entry name" value="PAS-assoc_C"/>
</dbReference>
<dbReference type="PANTHER" id="PTHR45339:SF1">
    <property type="entry name" value="HYBRID SIGNAL TRANSDUCTION HISTIDINE KINASE J"/>
    <property type="match status" value="1"/>
</dbReference>
<dbReference type="PROSITE" id="PS50109">
    <property type="entry name" value="HIS_KIN"/>
    <property type="match status" value="1"/>
</dbReference>
<sequence>MTDPTGPFDLQSALQKVRSRLVAQTDGSADEEELLAAWDQIARRAEAAESTFSQLPPQQPSEIFIDSQDPSSALGETRILYHTLVDNLPINLVLKDLHGRRVFANERYLQLHQMTLQELRGKTDFDIFPEHLAKAYQLDDQQVIREGIVLHDTEPYLAKDGNECWIERVKAPVRDAQGKITGVQLLFWDVTERKHLDQDLEKARYLLNTLLNNIPDSIYFKDRDSRFIRISRSMAKKFHWKNAEIAVGKTDADIFTSEHAANARASELEIMDTGVPMVAEIERETWADRPDSWCSSTKMPLRDDAGRIVGTFGITRDVTDLKRTEQELKTAKEAADAANQAKSDFLANMSHEIRTPMNGIIGMADLMAHTNLSIEQRDYLRTIKDSADSLLRIINDILDFSKIEAGKLELEETSFNLRDCVGRTVQTLAVKAAEKGLELACRIDPHLPNQVAGDPVRLRQIVVNLVGNAIKFTQQGEVVVEVTNADDPKVIAITNPLANGQSHLPLEALDAGAIRLQFAVRDTGIGIPGEKVQTVFEEFAQADVSTTRQFGGTGLGLAISARLVDLMHGNIWLDSQVGVGTTFYFTAEFLLADAAVAPTENLDSLRGLPTIVVDDNNTNRQIFGEMLDAWQLNPTLVASAPAALAELQRAASTEDPYRLVLLDCMMPHMDGFALAECIRQSPLLKGLPIIMISSAARADDSQRCREMGIQRYLTKPVLQSDLFDSILDAMDIRSHHATSTPLLEPGGNQRPLNILLAEDGLVNQRVAIGFLSREGHNVTLARNGIEAVMEVARQPFDLVLMDLQMPEMDGVEATLEIRVRDRHLGIHTPIIAMTAAAMDGDRERCLSAGMDDYISKPINPSQLQAVIAGVFDREPPTAAAAPERYLPPLELANPTQIVDLRHAIERIDGGWELLEPLTSAMRQEGPILIDQIHHALQMGDCKSLARAAHTLKGSADVFAASRVVAVSIRLEELARANKLAECRALLDELQDEVEAMLEHLNREA</sequence>
<dbReference type="InterPro" id="IPR011006">
    <property type="entry name" value="CheY-like_superfamily"/>
</dbReference>
<dbReference type="PROSITE" id="PS50894">
    <property type="entry name" value="HPT"/>
    <property type="match status" value="1"/>
</dbReference>
<dbReference type="Pfam" id="PF02518">
    <property type="entry name" value="HATPase_c"/>
    <property type="match status" value="1"/>
</dbReference>
<dbReference type="Gene3D" id="1.10.287.130">
    <property type="match status" value="1"/>
</dbReference>
<gene>
    <name evidence="22" type="primary">barA_12</name>
    <name evidence="22" type="ORF">EC9_42330</name>
</gene>
<feature type="domain" description="HPt" evidence="21">
    <location>
        <begin position="910"/>
        <end position="1004"/>
    </location>
</feature>
<evidence type="ECO:0000313" key="23">
    <source>
        <dbReference type="Proteomes" id="UP000319557"/>
    </source>
</evidence>
<feature type="domain" description="PAC" evidence="20">
    <location>
        <begin position="277"/>
        <end position="330"/>
    </location>
</feature>
<evidence type="ECO:0000256" key="14">
    <source>
        <dbReference type="ARBA" id="ARBA00064003"/>
    </source>
</evidence>
<feature type="modified residue" description="4-aspartylphosphate" evidence="17">
    <location>
        <position position="663"/>
    </location>
</feature>
<dbReference type="InterPro" id="IPR004358">
    <property type="entry name" value="Sig_transdc_His_kin-like_C"/>
</dbReference>
<dbReference type="NCBIfam" id="TIGR00229">
    <property type="entry name" value="sensory_box"/>
    <property type="match status" value="2"/>
</dbReference>
<keyword evidence="10" id="KW-0067">ATP-binding</keyword>
<accession>A0A517M584</accession>
<dbReference type="InterPro" id="IPR003661">
    <property type="entry name" value="HisK_dim/P_dom"/>
</dbReference>
<evidence type="ECO:0000256" key="7">
    <source>
        <dbReference type="ARBA" id="ARBA00022692"/>
    </source>
</evidence>
<evidence type="ECO:0000256" key="16">
    <source>
        <dbReference type="PROSITE-ProRule" id="PRU00110"/>
    </source>
</evidence>
<dbReference type="Proteomes" id="UP000319557">
    <property type="component" value="Chromosome"/>
</dbReference>
<dbReference type="SUPFAM" id="SSF55785">
    <property type="entry name" value="PYP-like sensor domain (PAS domain)"/>
    <property type="match status" value="2"/>
</dbReference>
<dbReference type="InterPro" id="IPR003594">
    <property type="entry name" value="HATPase_dom"/>
</dbReference>
<protein>
    <recommendedName>
        <fullName evidence="15">Sensory/regulatory protein RpfC</fullName>
        <ecNumber evidence="3">2.7.13.3</ecNumber>
    </recommendedName>
</protein>
<proteinExistence type="predicted"/>
<comment type="catalytic activity">
    <reaction evidence="1">
        <text>ATP + protein L-histidine = ADP + protein N-phospho-L-histidine.</text>
        <dbReference type="EC" id="2.7.13.3"/>
    </reaction>
</comment>
<keyword evidence="8" id="KW-0547">Nucleotide-binding</keyword>
<evidence type="ECO:0000256" key="15">
    <source>
        <dbReference type="ARBA" id="ARBA00068150"/>
    </source>
</evidence>
<dbReference type="Pfam" id="PF00512">
    <property type="entry name" value="HisKA"/>
    <property type="match status" value="1"/>
</dbReference>
<dbReference type="EC" id="2.7.13.3" evidence="3"/>
<evidence type="ECO:0000256" key="3">
    <source>
        <dbReference type="ARBA" id="ARBA00012438"/>
    </source>
</evidence>
<keyword evidence="13" id="KW-0472">Membrane</keyword>
<dbReference type="InterPro" id="IPR000014">
    <property type="entry name" value="PAS"/>
</dbReference>
<dbReference type="SMART" id="SM00448">
    <property type="entry name" value="REC"/>
    <property type="match status" value="2"/>
</dbReference>
<dbReference type="SUPFAM" id="SSF55874">
    <property type="entry name" value="ATPase domain of HSP90 chaperone/DNA topoisomerase II/histidine kinase"/>
    <property type="match status" value="1"/>
</dbReference>
<dbReference type="RefSeq" id="WP_145347934.1">
    <property type="nucleotide sequence ID" value="NZ_CP036261.1"/>
</dbReference>
<evidence type="ECO:0000259" key="18">
    <source>
        <dbReference type="PROSITE" id="PS50109"/>
    </source>
</evidence>
<evidence type="ECO:0000259" key="20">
    <source>
        <dbReference type="PROSITE" id="PS50113"/>
    </source>
</evidence>
<evidence type="ECO:0000256" key="4">
    <source>
        <dbReference type="ARBA" id="ARBA00022475"/>
    </source>
</evidence>
<evidence type="ECO:0000259" key="19">
    <source>
        <dbReference type="PROSITE" id="PS50110"/>
    </source>
</evidence>
<dbReference type="FunFam" id="1.10.287.130:FF:000002">
    <property type="entry name" value="Two-component osmosensing histidine kinase"/>
    <property type="match status" value="1"/>
</dbReference>
<dbReference type="SMART" id="SM00387">
    <property type="entry name" value="HATPase_c"/>
    <property type="match status" value="1"/>
</dbReference>
<dbReference type="GO" id="GO:0000155">
    <property type="term" value="F:phosphorelay sensor kinase activity"/>
    <property type="evidence" value="ECO:0007669"/>
    <property type="project" value="InterPro"/>
</dbReference>
<dbReference type="InterPro" id="IPR036641">
    <property type="entry name" value="HPT_dom_sf"/>
</dbReference>
<dbReference type="GO" id="GO:0005524">
    <property type="term" value="F:ATP binding"/>
    <property type="evidence" value="ECO:0007669"/>
    <property type="project" value="UniProtKB-KW"/>
</dbReference>
<dbReference type="InterPro" id="IPR001789">
    <property type="entry name" value="Sig_transdc_resp-reg_receiver"/>
</dbReference>
<evidence type="ECO:0000256" key="5">
    <source>
        <dbReference type="ARBA" id="ARBA00022553"/>
    </source>
</evidence>
<dbReference type="KEGG" id="ruv:EC9_42330"/>